<evidence type="ECO:0000313" key="2">
    <source>
        <dbReference type="WBParaSite" id="HPBE_0002274601-mRNA-1"/>
    </source>
</evidence>
<name>A0A183GJA0_HELPZ</name>
<keyword evidence="1" id="KW-1185">Reference proteome</keyword>
<organism evidence="1 2">
    <name type="scientific">Heligmosomoides polygyrus</name>
    <name type="common">Parasitic roundworm</name>
    <dbReference type="NCBI Taxonomy" id="6339"/>
    <lineage>
        <taxon>Eukaryota</taxon>
        <taxon>Metazoa</taxon>
        <taxon>Ecdysozoa</taxon>
        <taxon>Nematoda</taxon>
        <taxon>Chromadorea</taxon>
        <taxon>Rhabditida</taxon>
        <taxon>Rhabditina</taxon>
        <taxon>Rhabditomorpha</taxon>
        <taxon>Strongyloidea</taxon>
        <taxon>Heligmosomidae</taxon>
        <taxon>Heligmosomoides</taxon>
    </lineage>
</organism>
<protein>
    <submittedName>
        <fullName evidence="2">WWE domain-containing protein</fullName>
    </submittedName>
</protein>
<reference evidence="2" key="1">
    <citation type="submission" date="2019-09" db="UniProtKB">
        <authorList>
            <consortium name="WormBaseParasite"/>
        </authorList>
    </citation>
    <scope>IDENTIFICATION</scope>
</reference>
<proteinExistence type="predicted"/>
<sequence>LPKSRSASSSPSFWTVSLLLQGSVSVWRMPPTLSQSRLGGRSSPSNACTVIAVRMAEIIHRSNTWMPFSDDTRRDVVKAAEKGRASFFLRTNSSLEGNKRSTSFNSLHLHKISLTFLYLTKYIQGLSSLDGQAR</sequence>
<dbReference type="WBParaSite" id="HPBE_0002274601-mRNA-1">
    <property type="protein sequence ID" value="HPBE_0002274601-mRNA-1"/>
    <property type="gene ID" value="HPBE_0002274601"/>
</dbReference>
<accession>A0A183GJA0</accession>
<dbReference type="AlphaFoldDB" id="A0A183GJA0"/>
<dbReference type="Proteomes" id="UP000050761">
    <property type="component" value="Unassembled WGS sequence"/>
</dbReference>
<evidence type="ECO:0000313" key="1">
    <source>
        <dbReference type="Proteomes" id="UP000050761"/>
    </source>
</evidence>